<evidence type="ECO:0008006" key="3">
    <source>
        <dbReference type="Google" id="ProtNLM"/>
    </source>
</evidence>
<evidence type="ECO:0000313" key="2">
    <source>
        <dbReference type="Proteomes" id="UP000054092"/>
    </source>
</evidence>
<dbReference type="EMBL" id="LGGP01000185">
    <property type="protein sequence ID" value="KUK80241.1"/>
    <property type="molecule type" value="Genomic_DNA"/>
</dbReference>
<comment type="caution">
    <text evidence="1">The sequence shown here is derived from an EMBL/GenBank/DDBJ whole genome shotgun (WGS) entry which is preliminary data.</text>
</comment>
<name>A0A101HNM2_9BACT</name>
<dbReference type="AlphaFoldDB" id="A0A101HNM2"/>
<proteinExistence type="predicted"/>
<reference evidence="2" key="1">
    <citation type="journal article" date="2015" name="MBio">
        <title>Genome-Resolved Metagenomic Analysis Reveals Roles for Candidate Phyla and Other Microbial Community Members in Biogeochemical Transformations in Oil Reservoirs.</title>
        <authorList>
            <person name="Hu P."/>
            <person name="Tom L."/>
            <person name="Singh A."/>
            <person name="Thomas B.C."/>
            <person name="Baker B.J."/>
            <person name="Piceno Y.M."/>
            <person name="Andersen G.L."/>
            <person name="Banfield J.F."/>
        </authorList>
    </citation>
    <scope>NUCLEOTIDE SEQUENCE [LARGE SCALE GENOMIC DNA]</scope>
</reference>
<dbReference type="Proteomes" id="UP000054092">
    <property type="component" value="Unassembled WGS sequence"/>
</dbReference>
<gene>
    <name evidence="1" type="ORF">XD94_1089</name>
</gene>
<accession>A0A101HNM2</accession>
<evidence type="ECO:0000313" key="1">
    <source>
        <dbReference type="EMBL" id="KUK80241.1"/>
    </source>
</evidence>
<dbReference type="PATRIC" id="fig|1184387.3.peg.1516"/>
<organism evidence="1 2">
    <name type="scientific">Mesotoga prima</name>
    <dbReference type="NCBI Taxonomy" id="1184387"/>
    <lineage>
        <taxon>Bacteria</taxon>
        <taxon>Thermotogati</taxon>
        <taxon>Thermotogota</taxon>
        <taxon>Thermotogae</taxon>
        <taxon>Kosmotogales</taxon>
        <taxon>Kosmotogaceae</taxon>
        <taxon>Mesotoga</taxon>
    </lineage>
</organism>
<protein>
    <recommendedName>
        <fullName evidence="3">Polyhydroxyalkanoic acid system protein</fullName>
    </recommendedName>
</protein>
<dbReference type="Pfam" id="PF09650">
    <property type="entry name" value="PHA_gran_rgn"/>
    <property type="match status" value="1"/>
</dbReference>
<dbReference type="InterPro" id="IPR013433">
    <property type="entry name" value="PHA_gran_rgn"/>
</dbReference>
<sequence>MKELSVTVNHDLGSENAKKKLMRRIEELKSDYEGKFTLDSSWKDDFLEFHLKAAGIKTDGYLNVTEREVSVSGTLPVSLAVFRGKIEKTLKAELEKLLSDGD</sequence>